<dbReference type="SUPFAM" id="SSF48371">
    <property type="entry name" value="ARM repeat"/>
    <property type="match status" value="1"/>
</dbReference>
<comment type="caution">
    <text evidence="6">The sequence shown here is derived from an EMBL/GenBank/DDBJ whole genome shotgun (WGS) entry which is preliminary data.</text>
</comment>
<dbReference type="GO" id="GO:0005635">
    <property type="term" value="C:nuclear envelope"/>
    <property type="evidence" value="ECO:0007669"/>
    <property type="project" value="TreeGrafter"/>
</dbReference>
<name>A0AAD3DYK2_9CHLO</name>
<feature type="region of interest" description="Disordered" evidence="4">
    <location>
        <begin position="213"/>
        <end position="233"/>
    </location>
</feature>
<keyword evidence="2" id="KW-0813">Transport</keyword>
<dbReference type="SMART" id="SM00913">
    <property type="entry name" value="IBN_N"/>
    <property type="match status" value="1"/>
</dbReference>
<dbReference type="Pfam" id="PF03810">
    <property type="entry name" value="IBN_N"/>
    <property type="match status" value="1"/>
</dbReference>
<evidence type="ECO:0000256" key="4">
    <source>
        <dbReference type="SAM" id="MobiDB-lite"/>
    </source>
</evidence>
<comment type="subcellular location">
    <subcellularLocation>
        <location evidence="1">Nucleus</location>
    </subcellularLocation>
</comment>
<dbReference type="GO" id="GO:0005829">
    <property type="term" value="C:cytosol"/>
    <property type="evidence" value="ECO:0007669"/>
    <property type="project" value="TreeGrafter"/>
</dbReference>
<dbReference type="InterPro" id="IPR016024">
    <property type="entry name" value="ARM-type_fold"/>
</dbReference>
<organism evidence="6 7">
    <name type="scientific">Astrephomene gubernaculifera</name>
    <dbReference type="NCBI Taxonomy" id="47775"/>
    <lineage>
        <taxon>Eukaryota</taxon>
        <taxon>Viridiplantae</taxon>
        <taxon>Chlorophyta</taxon>
        <taxon>core chlorophytes</taxon>
        <taxon>Chlorophyceae</taxon>
        <taxon>CS clade</taxon>
        <taxon>Chlamydomonadales</taxon>
        <taxon>Astrephomenaceae</taxon>
        <taxon>Astrephomene</taxon>
    </lineage>
</organism>
<dbReference type="Pfam" id="PF08389">
    <property type="entry name" value="Xpo1"/>
    <property type="match status" value="1"/>
</dbReference>
<dbReference type="InterPro" id="IPR013598">
    <property type="entry name" value="Exportin-1/Importin-b-like"/>
</dbReference>
<keyword evidence="7" id="KW-1185">Reference proteome</keyword>
<accession>A0AAD3DYK2</accession>
<dbReference type="Proteomes" id="UP001054857">
    <property type="component" value="Unassembled WGS sequence"/>
</dbReference>
<evidence type="ECO:0000313" key="7">
    <source>
        <dbReference type="Proteomes" id="UP001054857"/>
    </source>
</evidence>
<dbReference type="PROSITE" id="PS50166">
    <property type="entry name" value="IMPORTIN_B_NT"/>
    <property type="match status" value="1"/>
</dbReference>
<dbReference type="InterPro" id="IPR011989">
    <property type="entry name" value="ARM-like"/>
</dbReference>
<dbReference type="GO" id="GO:0006606">
    <property type="term" value="P:protein import into nucleus"/>
    <property type="evidence" value="ECO:0007669"/>
    <property type="project" value="TreeGrafter"/>
</dbReference>
<dbReference type="PANTHER" id="PTHR10997:SF7">
    <property type="entry name" value="IMPORTIN-11"/>
    <property type="match status" value="1"/>
</dbReference>
<evidence type="ECO:0000259" key="5">
    <source>
        <dbReference type="PROSITE" id="PS50166"/>
    </source>
</evidence>
<evidence type="ECO:0000256" key="1">
    <source>
        <dbReference type="ARBA" id="ARBA00004123"/>
    </source>
</evidence>
<reference evidence="6 7" key="1">
    <citation type="journal article" date="2021" name="Sci. Rep.">
        <title>Genome sequencing of the multicellular alga Astrephomene provides insights into convergent evolution of germ-soma differentiation.</title>
        <authorList>
            <person name="Yamashita S."/>
            <person name="Yamamoto K."/>
            <person name="Matsuzaki R."/>
            <person name="Suzuki S."/>
            <person name="Yamaguchi H."/>
            <person name="Hirooka S."/>
            <person name="Minakuchi Y."/>
            <person name="Miyagishima S."/>
            <person name="Kawachi M."/>
            <person name="Toyoda A."/>
            <person name="Nozaki H."/>
        </authorList>
    </citation>
    <scope>NUCLEOTIDE SEQUENCE [LARGE SCALE GENOMIC DNA]</scope>
    <source>
        <strain evidence="6 7">NIES-4017</strain>
    </source>
</reference>
<dbReference type="PANTHER" id="PTHR10997">
    <property type="entry name" value="IMPORTIN-7, 8, 11"/>
    <property type="match status" value="1"/>
</dbReference>
<dbReference type="GO" id="GO:0031267">
    <property type="term" value="F:small GTPase binding"/>
    <property type="evidence" value="ECO:0007669"/>
    <property type="project" value="InterPro"/>
</dbReference>
<sequence length="716" mass="75556">MAQPLTQQDYNNLLSCLLNALNQNPEVQKQAEAYIQSLDSRPGFSSALAEIVSNREADHSARYLASVHLKNSIHRNWKKRVTHAGITPEEKAHLRAKLSQLIPQDDNQIAVQVALVYAKIARFDYPGEWPSLFNDLMANLGSGNPLVVRRVYLILHHVLKELSSKRLAADQANFAQVTELLFSHVWGQWCSDTQALLGPGGLAEALRGGTAGTAAAGAGGTAAPPPQPPASPQQLLQTCERWMLLLKILRRLLLHGFPSDARSLAPVAAVHSCCPHMGAALQGLLAAARPSSSSCGPAGRPPPPRSHLGAMSERAVLKLLKTLGQILEVHPWSFHGAGVLFPVMELCTNQLLEAAAAAGSSSSGSGSSGSNQERWLTQCCMFLVHVMSCKPYKGITGGLDASSGQPRDTSRAKAMSGEVRTALQAFWAQHLQAAAAAAAGGAAGGGISGSAGDGSSSRLVALVGALISRHMLLTRADLEQWKEAPEEFAHSHGGGAAGGGGASEGLAGSAEVLYLGLLQAYREVLGPAVVSLLPGVQAAAPPGVPADSLPGERLVGVPRQILYKDAVYGALAAGSYELHDYLDFRTWLAGPLLQELSDASPANRPIRRRIGLLVAAHVDRIREEDPIRPTLYSAMLGLMSESDPAVALSGLGALTALLGDFSFREESFAPLLPGCLQLLVRLAAGSCDLDSQKQAFGLLNLVIERCGEALRPHVLP</sequence>
<protein>
    <recommendedName>
        <fullName evidence="5">Importin N-terminal domain-containing protein</fullName>
    </recommendedName>
</protein>
<feature type="domain" description="Importin N-terminal" evidence="5">
    <location>
        <begin position="31"/>
        <end position="104"/>
    </location>
</feature>
<keyword evidence="3" id="KW-0539">Nucleus</keyword>
<dbReference type="InterPro" id="IPR001494">
    <property type="entry name" value="Importin-beta_N"/>
</dbReference>
<evidence type="ECO:0000256" key="2">
    <source>
        <dbReference type="ARBA" id="ARBA00022448"/>
    </source>
</evidence>
<gene>
    <name evidence="6" type="ORF">Agub_g11001</name>
</gene>
<dbReference type="EMBL" id="BMAR01000027">
    <property type="protein sequence ID" value="GFR48983.1"/>
    <property type="molecule type" value="Genomic_DNA"/>
</dbReference>
<dbReference type="Gene3D" id="1.25.10.10">
    <property type="entry name" value="Leucine-rich Repeat Variant"/>
    <property type="match status" value="1"/>
</dbReference>
<dbReference type="FunFam" id="1.25.10.10:FF:001096">
    <property type="entry name" value="Predicted protein"/>
    <property type="match status" value="1"/>
</dbReference>
<dbReference type="AlphaFoldDB" id="A0AAD3DYK2"/>
<feature type="non-terminal residue" evidence="6">
    <location>
        <position position="716"/>
    </location>
</feature>
<proteinExistence type="predicted"/>
<evidence type="ECO:0000256" key="3">
    <source>
        <dbReference type="ARBA" id="ARBA00023242"/>
    </source>
</evidence>
<evidence type="ECO:0000313" key="6">
    <source>
        <dbReference type="EMBL" id="GFR48983.1"/>
    </source>
</evidence>